<feature type="transmembrane region" description="Helical" evidence="1">
    <location>
        <begin position="72"/>
        <end position="93"/>
    </location>
</feature>
<feature type="transmembrane region" description="Helical" evidence="1">
    <location>
        <begin position="105"/>
        <end position="129"/>
    </location>
</feature>
<organism evidence="2 3">
    <name type="scientific">Thalassolituus marinus</name>
    <dbReference type="NCBI Taxonomy" id="671053"/>
    <lineage>
        <taxon>Bacteria</taxon>
        <taxon>Pseudomonadati</taxon>
        <taxon>Pseudomonadota</taxon>
        <taxon>Gammaproteobacteria</taxon>
        <taxon>Oceanospirillales</taxon>
        <taxon>Oceanospirillaceae</taxon>
        <taxon>Thalassolituus</taxon>
    </lineage>
</organism>
<dbReference type="Proteomes" id="UP000714380">
    <property type="component" value="Unassembled WGS sequence"/>
</dbReference>
<reference evidence="2 3" key="1">
    <citation type="submission" date="2020-12" db="EMBL/GenBank/DDBJ databases">
        <title>Novel Thalassolituus-related marine hydrocarbonoclastic bacteria mediated algae-derived hydrocarbons mineralization in twilight zone of the northern South China Sea.</title>
        <authorList>
            <person name="Dong C."/>
        </authorList>
    </citation>
    <scope>NUCLEOTIDE SEQUENCE [LARGE SCALE GENOMIC DNA]</scope>
    <source>
        <strain evidence="2 3">IMCC1826</strain>
    </source>
</reference>
<feature type="transmembrane region" description="Helical" evidence="1">
    <location>
        <begin position="179"/>
        <end position="200"/>
    </location>
</feature>
<keyword evidence="1" id="KW-1133">Transmembrane helix</keyword>
<gene>
    <name evidence="2" type="ORF">I9W95_17300</name>
</gene>
<name>A0ABS7ZY38_9GAMM</name>
<accession>A0ABS7ZY38</accession>
<evidence type="ECO:0000313" key="3">
    <source>
        <dbReference type="Proteomes" id="UP000714380"/>
    </source>
</evidence>
<dbReference type="RefSeq" id="WP_225677222.1">
    <property type="nucleotide sequence ID" value="NZ_JAEDAH010000105.1"/>
</dbReference>
<proteinExistence type="predicted"/>
<protein>
    <submittedName>
        <fullName evidence="2">Uncharacterized protein</fullName>
    </submittedName>
</protein>
<keyword evidence="3" id="KW-1185">Reference proteome</keyword>
<sequence length="337" mass="38224">MKKMLSKIGLTVSLIPLFIYFAHLVFEITLHPIPIALGLISVVLASYASYVWKKLFDESLLFGISNELFEGVRRTSISVGFISSVVVLMFFYLTDSELFDDRYIILVPSVISLSFIIFSSLVCILFWSWEGFSLKRIEKPEMITPEAIPALKEQNNALPSFKLNKSGLLEAKGNDGLTVFYRLLAAAFGVTVLSSVIGYFNTDEEDLMSDKELFNKIVMQAKASIPMSVAPNTTLFDVGTDGVSLIYKYKFSDMDSNDWKKIDKEKVNQQLREKFSDVYCSDKKHFTYLARSKMIRVVLADANEQPFNVITFTFVDCMDLDSLDLDDEFLPIDSFAR</sequence>
<comment type="caution">
    <text evidence="2">The sequence shown here is derived from an EMBL/GenBank/DDBJ whole genome shotgun (WGS) entry which is preliminary data.</text>
</comment>
<dbReference type="EMBL" id="JAEDAH010000105">
    <property type="protein sequence ID" value="MCA6065356.1"/>
    <property type="molecule type" value="Genomic_DNA"/>
</dbReference>
<feature type="transmembrane region" description="Helical" evidence="1">
    <location>
        <begin position="32"/>
        <end position="52"/>
    </location>
</feature>
<evidence type="ECO:0000256" key="1">
    <source>
        <dbReference type="SAM" id="Phobius"/>
    </source>
</evidence>
<keyword evidence="1" id="KW-0812">Transmembrane</keyword>
<keyword evidence="1" id="KW-0472">Membrane</keyword>
<feature type="transmembrane region" description="Helical" evidence="1">
    <location>
        <begin position="7"/>
        <end position="26"/>
    </location>
</feature>
<evidence type="ECO:0000313" key="2">
    <source>
        <dbReference type="EMBL" id="MCA6065356.1"/>
    </source>
</evidence>